<comment type="caution">
    <text evidence="4">The sequence shown here is derived from an EMBL/GenBank/DDBJ whole genome shotgun (WGS) entry which is preliminary data.</text>
</comment>
<feature type="region of interest" description="Disordered" evidence="2">
    <location>
        <begin position="217"/>
        <end position="266"/>
    </location>
</feature>
<feature type="domain" description="Zn(2)-C6 fungal-type" evidence="3">
    <location>
        <begin position="464"/>
        <end position="509"/>
    </location>
</feature>
<feature type="region of interest" description="Disordered" evidence="2">
    <location>
        <begin position="711"/>
        <end position="795"/>
    </location>
</feature>
<dbReference type="InterPro" id="IPR001138">
    <property type="entry name" value="Zn2Cys6_DnaBD"/>
</dbReference>
<dbReference type="Pfam" id="PF00172">
    <property type="entry name" value="Zn_clus"/>
    <property type="match status" value="1"/>
</dbReference>
<feature type="compositionally biased region" description="Low complexity" evidence="2">
    <location>
        <begin position="905"/>
        <end position="924"/>
    </location>
</feature>
<dbReference type="InterPro" id="IPR036864">
    <property type="entry name" value="Zn2-C6_fun-type_DNA-bd_sf"/>
</dbReference>
<evidence type="ECO:0000256" key="2">
    <source>
        <dbReference type="SAM" id="MobiDB-lite"/>
    </source>
</evidence>
<proteinExistence type="predicted"/>
<feature type="compositionally biased region" description="Low complexity" evidence="2">
    <location>
        <begin position="414"/>
        <end position="444"/>
    </location>
</feature>
<feature type="compositionally biased region" description="Polar residues" evidence="2">
    <location>
        <begin position="716"/>
        <end position="730"/>
    </location>
</feature>
<sequence>MADIFAILGQASAPRNALSSSSIEDLQNHLRGLLESNVTPAKAERVSFTFEITSGARFTVSLSQSENDALEGTGSADASDGAELSRIISANDTIMNQPQDNPTLQRIVAKHIIGCVGSCDGSSWAVREMSRGPKGWSFTYICKDSMQSWRRQSAKSMEKIVVCDYTEKERDPVSSSRPAFDCNGTVVISFSTNSRNITVKYKHTPFHKTVADLLDHFAPPPPPILPPVVNATPKSSRKRDRPNGDGASGSRKKPRTRKGAVEVGANVEGAAGNEAISANEASVVDGQGLTGLDKPDGTQQPKPKRKRPPRPKNASKEAATGEPSGPAQAAGGSTGQGGANILDSIVNVDTEEAARRREKAIELLTGAGVDPETLTADQFNIFANQSPTLQQESLAMLVQYGAERLRIVHPNKDSSAQNTSQSQTAPVAASTSTSTVEAATTAEPQAGTGTTVADARSSGTKRPRLTRGSCTGCRGKKGVKCGREKPACQNCIDAGIECSYPLQQNRGKKRASNANAGEEANDMSMMDDTQLEGETTHISNVDAVVESADLPTTNGQLLLDRNGGHDWPDQLDNQNDTPNETFMDSHHHDTTESIQAGTYPPPEPTQLDPVPYPEQVAVHPPPRTSTNSPKSRRSLPSARQHQESNERQPVVSPRSPATPSWGTVNPSSLAASHSQTEQTTTPTPPPAPTSQTYSYGYQDIQQVAALSSAVLKDTRSPQAQVASLQQQTRGSPYPAAAAAAASNPRTKSRQAQRRQNGTPIQEATHLCPPIASASQPHPPPQQSSVATRQATPAGGATYQNHLRNVSNAPATKSPDVATYNAASSLTGLGNYGFGNFPSQNENDQGTSRIGYEPYSNHPGTGNQAYSSQENFSRPGTTSARMPASSTQTSATGYSATSTEGTSRWSSQGATLSSGSSTAVTTSYSHPSTTTQSAQSHYNLPNVAQTTSSNPYSQKPRQTQQSYPTFNAQSQSQTQRSAQQHAQQRQRPTPQQQQQQQQSQQSWYGFGSVPTTQEDYRSARNASYTASYSHHGSLGMTGQDSGDNDPFIDLLSSVHHRS</sequence>
<gene>
    <name evidence="4" type="ORF">DNG_02533</name>
</gene>
<name>A0AAE8SSQ4_9PEZI</name>
<organism evidence="4 5">
    <name type="scientific">Cephalotrichum gorgonifer</name>
    <dbReference type="NCBI Taxonomy" id="2041049"/>
    <lineage>
        <taxon>Eukaryota</taxon>
        <taxon>Fungi</taxon>
        <taxon>Dikarya</taxon>
        <taxon>Ascomycota</taxon>
        <taxon>Pezizomycotina</taxon>
        <taxon>Sordariomycetes</taxon>
        <taxon>Hypocreomycetidae</taxon>
        <taxon>Microascales</taxon>
        <taxon>Microascaceae</taxon>
        <taxon>Cephalotrichum</taxon>
    </lineage>
</organism>
<dbReference type="EMBL" id="ONZQ02000003">
    <property type="protein sequence ID" value="SPN99682.1"/>
    <property type="molecule type" value="Genomic_DNA"/>
</dbReference>
<evidence type="ECO:0000313" key="5">
    <source>
        <dbReference type="Proteomes" id="UP001187682"/>
    </source>
</evidence>
<feature type="compositionally biased region" description="Low complexity" evidence="2">
    <location>
        <begin position="967"/>
        <end position="1001"/>
    </location>
</feature>
<dbReference type="SUPFAM" id="SSF57701">
    <property type="entry name" value="Zn2/Cys6 DNA-binding domain"/>
    <property type="match status" value="1"/>
</dbReference>
<keyword evidence="5" id="KW-1185">Reference proteome</keyword>
<feature type="compositionally biased region" description="Polar residues" evidence="2">
    <location>
        <begin position="655"/>
        <end position="674"/>
    </location>
</feature>
<feature type="region of interest" description="Disordered" evidence="2">
    <location>
        <begin position="285"/>
        <end position="338"/>
    </location>
</feature>
<feature type="region of interest" description="Disordered" evidence="2">
    <location>
        <begin position="835"/>
        <end position="1057"/>
    </location>
</feature>
<dbReference type="Gene3D" id="4.10.240.10">
    <property type="entry name" value="Zn(2)-C6 fungal-type DNA-binding domain"/>
    <property type="match status" value="1"/>
</dbReference>
<evidence type="ECO:0000313" key="4">
    <source>
        <dbReference type="EMBL" id="SPN99682.1"/>
    </source>
</evidence>
<evidence type="ECO:0000259" key="3">
    <source>
        <dbReference type="SMART" id="SM00066"/>
    </source>
</evidence>
<keyword evidence="1" id="KW-0539">Nucleus</keyword>
<feature type="compositionally biased region" description="Polar residues" evidence="2">
    <location>
        <begin position="571"/>
        <end position="582"/>
    </location>
</feature>
<dbReference type="GO" id="GO:0008270">
    <property type="term" value="F:zinc ion binding"/>
    <property type="evidence" value="ECO:0007669"/>
    <property type="project" value="InterPro"/>
</dbReference>
<feature type="compositionally biased region" description="Polar residues" evidence="2">
    <location>
        <begin position="836"/>
        <end position="847"/>
    </location>
</feature>
<feature type="compositionally biased region" description="Polar residues" evidence="2">
    <location>
        <begin position="1019"/>
        <end position="1040"/>
    </location>
</feature>
<dbReference type="SMART" id="SM00066">
    <property type="entry name" value="GAL4"/>
    <property type="match status" value="1"/>
</dbReference>
<feature type="region of interest" description="Disordered" evidence="2">
    <location>
        <begin position="413"/>
        <end position="465"/>
    </location>
</feature>
<dbReference type="Proteomes" id="UP001187682">
    <property type="component" value="Unassembled WGS sequence"/>
</dbReference>
<dbReference type="CDD" id="cd00067">
    <property type="entry name" value="GAL4"/>
    <property type="match status" value="1"/>
</dbReference>
<feature type="region of interest" description="Disordered" evidence="2">
    <location>
        <begin position="554"/>
        <end position="695"/>
    </location>
</feature>
<feature type="compositionally biased region" description="Low complexity" evidence="2">
    <location>
        <begin position="321"/>
        <end position="331"/>
    </location>
</feature>
<protein>
    <recommendedName>
        <fullName evidence="3">Zn(2)-C6 fungal-type domain-containing protein</fullName>
    </recommendedName>
</protein>
<feature type="compositionally biased region" description="Polar residues" evidence="2">
    <location>
        <begin position="925"/>
        <end position="966"/>
    </location>
</feature>
<reference evidence="4" key="1">
    <citation type="submission" date="2018-03" db="EMBL/GenBank/DDBJ databases">
        <authorList>
            <person name="Guldener U."/>
        </authorList>
    </citation>
    <scope>NUCLEOTIDE SEQUENCE</scope>
</reference>
<dbReference type="AlphaFoldDB" id="A0AAE8SSQ4"/>
<feature type="compositionally biased region" description="Polar residues" evidence="2">
    <location>
        <begin position="857"/>
        <end position="904"/>
    </location>
</feature>
<dbReference type="GO" id="GO:0000981">
    <property type="term" value="F:DNA-binding transcription factor activity, RNA polymerase II-specific"/>
    <property type="evidence" value="ECO:0007669"/>
    <property type="project" value="InterPro"/>
</dbReference>
<accession>A0AAE8SSQ4</accession>
<evidence type="ECO:0000256" key="1">
    <source>
        <dbReference type="ARBA" id="ARBA00023242"/>
    </source>
</evidence>